<evidence type="ECO:0000256" key="5">
    <source>
        <dbReference type="ARBA" id="ARBA00022989"/>
    </source>
</evidence>
<reference evidence="10 11" key="1">
    <citation type="submission" date="2020-10" db="EMBL/GenBank/DDBJ databases">
        <title>Wide distribution of Phycisphaera-like planctomycetes from WD2101 soil group in peatlands and genome analysis of the first cultivated representative.</title>
        <authorList>
            <person name="Dedysh S.N."/>
            <person name="Beletsky A.V."/>
            <person name="Ivanova A."/>
            <person name="Kulichevskaya I.S."/>
            <person name="Suzina N.E."/>
            <person name="Philippov D.A."/>
            <person name="Rakitin A.L."/>
            <person name="Mardanov A.V."/>
            <person name="Ravin N.V."/>
        </authorList>
    </citation>
    <scope>NUCLEOTIDE SEQUENCE [LARGE SCALE GENOMIC DNA]</scope>
    <source>
        <strain evidence="10 11">M1803</strain>
    </source>
</reference>
<evidence type="ECO:0000259" key="9">
    <source>
        <dbReference type="PROSITE" id="PS50928"/>
    </source>
</evidence>
<keyword evidence="6 7" id="KW-0472">Membrane</keyword>
<feature type="transmembrane region" description="Helical" evidence="7">
    <location>
        <begin position="314"/>
        <end position="334"/>
    </location>
</feature>
<dbReference type="NCBIfam" id="TIGR01097">
    <property type="entry name" value="PhnE"/>
    <property type="match status" value="1"/>
</dbReference>
<feature type="transmembrane region" description="Helical" evidence="7">
    <location>
        <begin position="203"/>
        <end position="227"/>
    </location>
</feature>
<keyword evidence="2 7" id="KW-0813">Transport</keyword>
<dbReference type="PANTHER" id="PTHR30043:SF1">
    <property type="entry name" value="ABC TRANSPORT SYSTEM PERMEASE PROTEIN P69"/>
    <property type="match status" value="1"/>
</dbReference>
<evidence type="ECO:0000256" key="6">
    <source>
        <dbReference type="ARBA" id="ARBA00023136"/>
    </source>
</evidence>
<keyword evidence="3" id="KW-1003">Cell membrane</keyword>
<evidence type="ECO:0000256" key="7">
    <source>
        <dbReference type="RuleBase" id="RU363032"/>
    </source>
</evidence>
<keyword evidence="5 7" id="KW-1133">Transmembrane helix</keyword>
<dbReference type="KEGG" id="hbs:IPV69_23890"/>
<dbReference type="PROSITE" id="PS50928">
    <property type="entry name" value="ABC_TM1"/>
    <property type="match status" value="1"/>
</dbReference>
<evidence type="ECO:0000313" key="11">
    <source>
        <dbReference type="Proteomes" id="UP000593765"/>
    </source>
</evidence>
<dbReference type="Proteomes" id="UP000593765">
    <property type="component" value="Chromosome"/>
</dbReference>
<keyword evidence="4 7" id="KW-0812">Transmembrane</keyword>
<evidence type="ECO:0000256" key="8">
    <source>
        <dbReference type="SAM" id="MobiDB-lite"/>
    </source>
</evidence>
<feature type="region of interest" description="Disordered" evidence="8">
    <location>
        <begin position="1"/>
        <end position="20"/>
    </location>
</feature>
<protein>
    <submittedName>
        <fullName evidence="10">Phosphonate ABC transporter, permease protein PhnE</fullName>
    </submittedName>
</protein>
<dbReference type="SUPFAM" id="SSF161098">
    <property type="entry name" value="MetI-like"/>
    <property type="match status" value="1"/>
</dbReference>
<gene>
    <name evidence="10" type="primary">phnE</name>
    <name evidence="10" type="ORF">IPV69_23890</name>
</gene>
<dbReference type="PANTHER" id="PTHR30043">
    <property type="entry name" value="PHOSPHONATES TRANSPORT SYSTEM PERMEASE PROTEIN"/>
    <property type="match status" value="1"/>
</dbReference>
<evidence type="ECO:0000256" key="1">
    <source>
        <dbReference type="ARBA" id="ARBA00004651"/>
    </source>
</evidence>
<proteinExistence type="inferred from homology"/>
<dbReference type="EMBL" id="CP063458">
    <property type="protein sequence ID" value="QOV89217.1"/>
    <property type="molecule type" value="Genomic_DNA"/>
</dbReference>
<dbReference type="GO" id="GO:0005886">
    <property type="term" value="C:plasma membrane"/>
    <property type="evidence" value="ECO:0007669"/>
    <property type="project" value="UniProtKB-SubCell"/>
</dbReference>
<dbReference type="InterPro" id="IPR005769">
    <property type="entry name" value="PhnE/PtxC"/>
</dbReference>
<feature type="domain" description="ABC transmembrane type-1" evidence="9">
    <location>
        <begin position="152"/>
        <end position="335"/>
    </location>
</feature>
<feature type="transmembrane region" description="Helical" evidence="7">
    <location>
        <begin position="32"/>
        <end position="48"/>
    </location>
</feature>
<sequence length="343" mass="37335">MSTVSLPTTSPPDDLRPKPGDWNLRPGISKRWFLLAALVALLLAFSARRTELDRAAVMTAEGAVHIAGIGQEDGVSRGWRLFWSAALPLVLAEKTEVSRIDGFDPAHLPPNSYLISEPVREYDVATGKYVEAGVRQYLIEPLGYLTRVCLLMLKTIEMGLWGTLLAVLIAAPLGVLGARGYSPHPVVYTAARGMCSFSRSMPELIIAMFFVLLYGFGPIAGVLALGIHSFGFLGKFFADDIENADAGPQEALRSTGAGGLKVLRMSVLPQVLPQYVAYVQYILERNVRSASVLGIVGAGGIGMELKGRWDMSNFGHVTTILLVVFATVLTLEFLTQRIRKRLM</sequence>
<dbReference type="InterPro" id="IPR035906">
    <property type="entry name" value="MetI-like_sf"/>
</dbReference>
<comment type="similarity">
    <text evidence="7">Belongs to the binding-protein-dependent transport system permease family.</text>
</comment>
<dbReference type="CDD" id="cd06261">
    <property type="entry name" value="TM_PBP2"/>
    <property type="match status" value="1"/>
</dbReference>
<dbReference type="AlphaFoldDB" id="A0A7M2WUL6"/>
<comment type="subcellular location">
    <subcellularLocation>
        <location evidence="1 7">Cell membrane</location>
        <topology evidence="1 7">Multi-pass membrane protein</topology>
    </subcellularLocation>
</comment>
<dbReference type="RefSeq" id="WP_206292242.1">
    <property type="nucleotide sequence ID" value="NZ_CP063458.1"/>
</dbReference>
<evidence type="ECO:0000256" key="3">
    <source>
        <dbReference type="ARBA" id="ARBA00022475"/>
    </source>
</evidence>
<feature type="transmembrane region" description="Helical" evidence="7">
    <location>
        <begin position="160"/>
        <end position="182"/>
    </location>
</feature>
<dbReference type="GO" id="GO:0015416">
    <property type="term" value="F:ABC-type phosphonate transporter activity"/>
    <property type="evidence" value="ECO:0007669"/>
    <property type="project" value="InterPro"/>
</dbReference>
<keyword evidence="11" id="KW-1185">Reference proteome</keyword>
<dbReference type="Pfam" id="PF00528">
    <property type="entry name" value="BPD_transp_1"/>
    <property type="match status" value="1"/>
</dbReference>
<dbReference type="InterPro" id="IPR000515">
    <property type="entry name" value="MetI-like"/>
</dbReference>
<evidence type="ECO:0000256" key="2">
    <source>
        <dbReference type="ARBA" id="ARBA00022448"/>
    </source>
</evidence>
<organism evidence="10 11">
    <name type="scientific">Humisphaera borealis</name>
    <dbReference type="NCBI Taxonomy" id="2807512"/>
    <lineage>
        <taxon>Bacteria</taxon>
        <taxon>Pseudomonadati</taxon>
        <taxon>Planctomycetota</taxon>
        <taxon>Phycisphaerae</taxon>
        <taxon>Tepidisphaerales</taxon>
        <taxon>Tepidisphaeraceae</taxon>
        <taxon>Humisphaera</taxon>
    </lineage>
</organism>
<evidence type="ECO:0000313" key="10">
    <source>
        <dbReference type="EMBL" id="QOV89217.1"/>
    </source>
</evidence>
<name>A0A7M2WUL6_9BACT</name>
<evidence type="ECO:0000256" key="4">
    <source>
        <dbReference type="ARBA" id="ARBA00022692"/>
    </source>
</evidence>
<accession>A0A7M2WUL6</accession>
<dbReference type="Gene3D" id="1.10.3720.10">
    <property type="entry name" value="MetI-like"/>
    <property type="match status" value="1"/>
</dbReference>